<keyword evidence="4" id="KW-0804">Transcription</keyword>
<dbReference type="Gene3D" id="1.10.10.10">
    <property type="entry name" value="Winged helix-like DNA-binding domain superfamily/Winged helix DNA-binding domain"/>
    <property type="match status" value="1"/>
</dbReference>
<evidence type="ECO:0000259" key="7">
    <source>
        <dbReference type="Pfam" id="PF08281"/>
    </source>
</evidence>
<gene>
    <name evidence="8" type="ORF">FHS83_000753</name>
</gene>
<dbReference type="InterPro" id="IPR013324">
    <property type="entry name" value="RNA_pol_sigma_r3/r4-like"/>
</dbReference>
<dbReference type="SUPFAM" id="SSF88946">
    <property type="entry name" value="Sigma2 domain of RNA polymerase sigma factors"/>
    <property type="match status" value="1"/>
</dbReference>
<dbReference type="Pfam" id="PF04542">
    <property type="entry name" value="Sigma70_r2"/>
    <property type="match status" value="1"/>
</dbReference>
<dbReference type="GO" id="GO:0003677">
    <property type="term" value="F:DNA binding"/>
    <property type="evidence" value="ECO:0007669"/>
    <property type="project" value="InterPro"/>
</dbReference>
<dbReference type="Pfam" id="PF08281">
    <property type="entry name" value="Sigma70_r4_2"/>
    <property type="match status" value="1"/>
</dbReference>
<dbReference type="NCBIfam" id="TIGR02937">
    <property type="entry name" value="sigma70-ECF"/>
    <property type="match status" value="1"/>
</dbReference>
<dbReference type="GO" id="GO:0006352">
    <property type="term" value="P:DNA-templated transcription initiation"/>
    <property type="evidence" value="ECO:0007669"/>
    <property type="project" value="InterPro"/>
</dbReference>
<dbReference type="InterPro" id="IPR036388">
    <property type="entry name" value="WH-like_DNA-bd_sf"/>
</dbReference>
<evidence type="ECO:0000313" key="8">
    <source>
        <dbReference type="EMBL" id="NIK87435.1"/>
    </source>
</evidence>
<dbReference type="PANTHER" id="PTHR43133">
    <property type="entry name" value="RNA POLYMERASE ECF-TYPE SIGMA FACTO"/>
    <property type="match status" value="1"/>
</dbReference>
<evidence type="ECO:0000313" key="9">
    <source>
        <dbReference type="Proteomes" id="UP000570514"/>
    </source>
</evidence>
<evidence type="ECO:0000256" key="2">
    <source>
        <dbReference type="ARBA" id="ARBA00023015"/>
    </source>
</evidence>
<feature type="domain" description="RNA polymerase sigma-70 region 2" evidence="6">
    <location>
        <begin position="78"/>
        <end position="138"/>
    </location>
</feature>
<dbReference type="InterPro" id="IPR013249">
    <property type="entry name" value="RNA_pol_sigma70_r4_t2"/>
</dbReference>
<dbReference type="GO" id="GO:0016987">
    <property type="term" value="F:sigma factor activity"/>
    <property type="evidence" value="ECO:0007669"/>
    <property type="project" value="UniProtKB-KW"/>
</dbReference>
<dbReference type="EMBL" id="JAASRM010000001">
    <property type="protein sequence ID" value="NIK87435.1"/>
    <property type="molecule type" value="Genomic_DNA"/>
</dbReference>
<evidence type="ECO:0000256" key="5">
    <source>
        <dbReference type="SAM" id="MobiDB-lite"/>
    </source>
</evidence>
<dbReference type="InterPro" id="IPR014284">
    <property type="entry name" value="RNA_pol_sigma-70_dom"/>
</dbReference>
<dbReference type="PANTHER" id="PTHR43133:SF63">
    <property type="entry name" value="RNA POLYMERASE SIGMA FACTOR FECI-RELATED"/>
    <property type="match status" value="1"/>
</dbReference>
<dbReference type="AlphaFoldDB" id="A0A846MW32"/>
<proteinExistence type="inferred from homology"/>
<keyword evidence="9" id="KW-1185">Reference proteome</keyword>
<dbReference type="Proteomes" id="UP000570514">
    <property type="component" value="Unassembled WGS sequence"/>
</dbReference>
<feature type="domain" description="RNA polymerase sigma factor 70 region 4 type 2" evidence="7">
    <location>
        <begin position="173"/>
        <end position="224"/>
    </location>
</feature>
<evidence type="ECO:0000259" key="6">
    <source>
        <dbReference type="Pfam" id="PF04542"/>
    </source>
</evidence>
<dbReference type="InterPro" id="IPR007627">
    <property type="entry name" value="RNA_pol_sigma70_r2"/>
</dbReference>
<organism evidence="8 9">
    <name type="scientific">Rhizomicrobium palustre</name>
    <dbReference type="NCBI Taxonomy" id="189966"/>
    <lineage>
        <taxon>Bacteria</taxon>
        <taxon>Pseudomonadati</taxon>
        <taxon>Pseudomonadota</taxon>
        <taxon>Alphaproteobacteria</taxon>
        <taxon>Micropepsales</taxon>
        <taxon>Micropepsaceae</taxon>
        <taxon>Rhizomicrobium</taxon>
    </lineage>
</organism>
<sequence>MATLARSPQIRARYKKTVELRISLKDFSRPAPNAARRANCLFPGLGSLAIVANRAFLFSMTSDLSDRSRWLAINVLPHEALIRSKLHGLRVYNLDIEDVIQETYTRMLSVASLETIRHPRQYAIRTAKAIVIDHIRHSRVVSLISAGKSDTLDVPENEANAEERMEFQEEIAAVEAALAKLPEKCRLTLLLRRVEGLPQKEVARRLGISEKMVEKHMTDSVKHLIRLFGKGGKSRGHTSDIPLDTGEKNVVDKPTG</sequence>
<feature type="region of interest" description="Disordered" evidence="5">
    <location>
        <begin position="231"/>
        <end position="256"/>
    </location>
</feature>
<evidence type="ECO:0000256" key="1">
    <source>
        <dbReference type="ARBA" id="ARBA00010641"/>
    </source>
</evidence>
<keyword evidence="3" id="KW-0731">Sigma factor</keyword>
<comment type="caution">
    <text evidence="8">The sequence shown here is derived from an EMBL/GenBank/DDBJ whole genome shotgun (WGS) entry which is preliminary data.</text>
</comment>
<accession>A0A846MW32</accession>
<protein>
    <submittedName>
        <fullName evidence="8">RNA polymerase sigma factor (Sigma-70 family)</fullName>
    </submittedName>
</protein>
<keyword evidence="2" id="KW-0805">Transcription regulation</keyword>
<feature type="compositionally biased region" description="Basic and acidic residues" evidence="5">
    <location>
        <begin position="245"/>
        <end position="256"/>
    </location>
</feature>
<reference evidence="8 9" key="1">
    <citation type="submission" date="2020-03" db="EMBL/GenBank/DDBJ databases">
        <title>Genomic Encyclopedia of Type Strains, Phase IV (KMG-IV): sequencing the most valuable type-strain genomes for metagenomic binning, comparative biology and taxonomic classification.</title>
        <authorList>
            <person name="Goeker M."/>
        </authorList>
    </citation>
    <scope>NUCLEOTIDE SEQUENCE [LARGE SCALE GENOMIC DNA]</scope>
    <source>
        <strain evidence="8 9">DSM 19867</strain>
    </source>
</reference>
<dbReference type="RefSeq" id="WP_167081031.1">
    <property type="nucleotide sequence ID" value="NZ_BAAADC010000001.1"/>
</dbReference>
<comment type="similarity">
    <text evidence="1">Belongs to the sigma-70 factor family. ECF subfamily.</text>
</comment>
<dbReference type="InterPro" id="IPR039425">
    <property type="entry name" value="RNA_pol_sigma-70-like"/>
</dbReference>
<dbReference type="InterPro" id="IPR013325">
    <property type="entry name" value="RNA_pol_sigma_r2"/>
</dbReference>
<evidence type="ECO:0000256" key="4">
    <source>
        <dbReference type="ARBA" id="ARBA00023163"/>
    </source>
</evidence>
<name>A0A846MW32_9PROT</name>
<dbReference type="SUPFAM" id="SSF88659">
    <property type="entry name" value="Sigma3 and sigma4 domains of RNA polymerase sigma factors"/>
    <property type="match status" value="1"/>
</dbReference>
<evidence type="ECO:0000256" key="3">
    <source>
        <dbReference type="ARBA" id="ARBA00023082"/>
    </source>
</evidence>